<name>A0ABR4JU67_9EURO</name>
<comment type="caution">
    <text evidence="5">The sequence shown here is derived from an EMBL/GenBank/DDBJ whole genome shotgun (WGS) entry which is preliminary data.</text>
</comment>
<dbReference type="EC" id="3.1.1.-" evidence="3"/>
<organism evidence="5 6">
    <name type="scientific">Aspergillus pseudodeflectus</name>
    <dbReference type="NCBI Taxonomy" id="176178"/>
    <lineage>
        <taxon>Eukaryota</taxon>
        <taxon>Fungi</taxon>
        <taxon>Dikarya</taxon>
        <taxon>Ascomycota</taxon>
        <taxon>Pezizomycotina</taxon>
        <taxon>Eurotiomycetes</taxon>
        <taxon>Eurotiomycetidae</taxon>
        <taxon>Eurotiales</taxon>
        <taxon>Aspergillaceae</taxon>
        <taxon>Aspergillus</taxon>
        <taxon>Aspergillus subgen. Nidulantes</taxon>
    </lineage>
</organism>
<evidence type="ECO:0000256" key="2">
    <source>
        <dbReference type="ARBA" id="ARBA00022801"/>
    </source>
</evidence>
<evidence type="ECO:0000313" key="5">
    <source>
        <dbReference type="EMBL" id="KAL2843593.1"/>
    </source>
</evidence>
<proteinExistence type="inferred from homology"/>
<dbReference type="SUPFAM" id="SSF53474">
    <property type="entry name" value="alpha/beta-Hydrolases"/>
    <property type="match status" value="1"/>
</dbReference>
<dbReference type="GO" id="GO:0016787">
    <property type="term" value="F:hydrolase activity"/>
    <property type="evidence" value="ECO:0007669"/>
    <property type="project" value="UniProtKB-KW"/>
</dbReference>
<evidence type="ECO:0000313" key="6">
    <source>
        <dbReference type="Proteomes" id="UP001610444"/>
    </source>
</evidence>
<gene>
    <name evidence="5" type="ORF">BJX68DRAFT_278009</name>
</gene>
<dbReference type="InterPro" id="IPR029058">
    <property type="entry name" value="AB_hydrolase_fold"/>
</dbReference>
<dbReference type="EMBL" id="JBFXLR010000045">
    <property type="protein sequence ID" value="KAL2843593.1"/>
    <property type="molecule type" value="Genomic_DNA"/>
</dbReference>
<evidence type="ECO:0000256" key="1">
    <source>
        <dbReference type="ARBA" id="ARBA00005964"/>
    </source>
</evidence>
<keyword evidence="6" id="KW-1185">Reference proteome</keyword>
<dbReference type="PROSITE" id="PS00122">
    <property type="entry name" value="CARBOXYLESTERASE_B_1"/>
    <property type="match status" value="1"/>
</dbReference>
<dbReference type="InterPro" id="IPR019826">
    <property type="entry name" value="Carboxylesterase_B_AS"/>
</dbReference>
<dbReference type="GeneID" id="98163604"/>
<dbReference type="InterPro" id="IPR050309">
    <property type="entry name" value="Type-B_Carboxylest/Lipase"/>
</dbReference>
<dbReference type="Gene3D" id="3.40.50.1820">
    <property type="entry name" value="alpha/beta hydrolase"/>
    <property type="match status" value="1"/>
</dbReference>
<dbReference type="InterPro" id="IPR002018">
    <property type="entry name" value="CarbesteraseB"/>
</dbReference>
<protein>
    <recommendedName>
        <fullName evidence="3">Carboxylic ester hydrolase</fullName>
        <ecNumber evidence="3">3.1.1.-</ecNumber>
    </recommendedName>
</protein>
<reference evidence="5 6" key="1">
    <citation type="submission" date="2024-07" db="EMBL/GenBank/DDBJ databases">
        <title>Section-level genome sequencing and comparative genomics of Aspergillus sections Usti and Cavernicolus.</title>
        <authorList>
            <consortium name="Lawrence Berkeley National Laboratory"/>
            <person name="Nybo J.L."/>
            <person name="Vesth T.C."/>
            <person name="Theobald S."/>
            <person name="Frisvad J.C."/>
            <person name="Larsen T.O."/>
            <person name="Kjaerboelling I."/>
            <person name="Rothschild-Mancinelli K."/>
            <person name="Lyhne E.K."/>
            <person name="Kogle M.E."/>
            <person name="Barry K."/>
            <person name="Clum A."/>
            <person name="Na H."/>
            <person name="Ledsgaard L."/>
            <person name="Lin J."/>
            <person name="Lipzen A."/>
            <person name="Kuo A."/>
            <person name="Riley R."/>
            <person name="Mondo S."/>
            <person name="LaButti K."/>
            <person name="Haridas S."/>
            <person name="Pangalinan J."/>
            <person name="Salamov A.A."/>
            <person name="Simmons B.A."/>
            <person name="Magnuson J.K."/>
            <person name="Chen J."/>
            <person name="Drula E."/>
            <person name="Henrissat B."/>
            <person name="Wiebenga A."/>
            <person name="Lubbers R.J."/>
            <person name="Gomes A.C."/>
            <person name="Macurrencykelacurrency M.R."/>
            <person name="Stajich J."/>
            <person name="Grigoriev I.V."/>
            <person name="Mortensen U.H."/>
            <person name="De vries R.P."/>
            <person name="Baker S.E."/>
            <person name="Andersen M.R."/>
        </authorList>
    </citation>
    <scope>NUCLEOTIDE SEQUENCE [LARGE SCALE GENOMIC DNA]</scope>
    <source>
        <strain evidence="5 6">CBS 756.74</strain>
    </source>
</reference>
<evidence type="ECO:0000259" key="4">
    <source>
        <dbReference type="Pfam" id="PF00135"/>
    </source>
</evidence>
<dbReference type="Proteomes" id="UP001610444">
    <property type="component" value="Unassembled WGS sequence"/>
</dbReference>
<evidence type="ECO:0000256" key="3">
    <source>
        <dbReference type="RuleBase" id="RU361235"/>
    </source>
</evidence>
<accession>A0ABR4JU67</accession>
<dbReference type="PANTHER" id="PTHR11559">
    <property type="entry name" value="CARBOXYLESTERASE"/>
    <property type="match status" value="1"/>
</dbReference>
<comment type="similarity">
    <text evidence="1 3">Belongs to the type-B carboxylesterase/lipase family.</text>
</comment>
<keyword evidence="2 3" id="KW-0378">Hydrolase</keyword>
<dbReference type="Pfam" id="PF00135">
    <property type="entry name" value="COesterase"/>
    <property type="match status" value="1"/>
</dbReference>
<feature type="domain" description="Carboxylesterase type B" evidence="4">
    <location>
        <begin position="5"/>
        <end position="506"/>
    </location>
</feature>
<dbReference type="RefSeq" id="XP_070895718.1">
    <property type="nucleotide sequence ID" value="XM_071048440.1"/>
</dbReference>
<sequence>MADQRPSVTLPQGKVIGIQINDDFPQPVDAFLGIPYAQPPVGDLRFRPAVKVAPSTETVDASKYGPIAPGKALLQTGPKLEQSEDCLTANVFRPSNPNGNDKPLPVAIYIHGGAFNRGSASMHNTAPMIAWSAEPFIAVSFGYRLGALGFLPSSVSKDEGALNLGLRDQVLLMEWVQENIKSFGGDPGAVTLVGLSAGAHSIGHHLLNYNGVDKPLFHRVIIESGAPTSRAVRPYNASIHEAQFADFLHEVGCPPSLPQNEIFPFLRSLPTETITSAQTAVFDKYNPSLRWAFQPVIDGDLIPRAPLDAWRQGLWHKVPILTGFTTNEGTMYVDKTMDEPAAFRAFWAELLPALSSEDLDTIERLYPDPSTHPDSPYIETRTGHGLGSQYKRIEAAYAHYAYVAPVRQTAEFASAQNPASVYLYHWALPRTVVGRANHADNMYYETYNKAITSISETQKKLSGVLHAYLTSFIVSGDPNGVRGELYGDRPIWGVYEPDTPKVLVFGEGIEELVGGENRGDGVVAEFVGDTWARGDTGETEFWWAKVEVSQVA</sequence>